<dbReference type="InterPro" id="IPR013830">
    <property type="entry name" value="SGNH_hydro"/>
</dbReference>
<protein>
    <recommendedName>
        <fullName evidence="1">SGNH hydrolase-type esterase domain-containing protein</fullName>
    </recommendedName>
</protein>
<feature type="domain" description="SGNH hydrolase-type esterase" evidence="1">
    <location>
        <begin position="79"/>
        <end position="272"/>
    </location>
</feature>
<organism evidence="2 3">
    <name type="scientific">Pyricularia oryzae</name>
    <name type="common">Rice blast fungus</name>
    <name type="synonym">Magnaporthe oryzae</name>
    <dbReference type="NCBI Taxonomy" id="318829"/>
    <lineage>
        <taxon>Eukaryota</taxon>
        <taxon>Fungi</taxon>
        <taxon>Dikarya</taxon>
        <taxon>Ascomycota</taxon>
        <taxon>Pezizomycotina</taxon>
        <taxon>Sordariomycetes</taxon>
        <taxon>Sordariomycetidae</taxon>
        <taxon>Magnaporthales</taxon>
        <taxon>Pyriculariaceae</taxon>
        <taxon>Pyricularia</taxon>
    </lineage>
</organism>
<dbReference type="GO" id="GO:0004622">
    <property type="term" value="F:phosphatidylcholine lysophospholipase activity"/>
    <property type="evidence" value="ECO:0007669"/>
    <property type="project" value="TreeGrafter"/>
</dbReference>
<dbReference type="EMBL" id="CP034210">
    <property type="protein sequence ID" value="QBZ66274.1"/>
    <property type="molecule type" value="Genomic_DNA"/>
</dbReference>
<evidence type="ECO:0000259" key="1">
    <source>
        <dbReference type="Pfam" id="PF13472"/>
    </source>
</evidence>
<name>A0A4P7NUL1_PYROR</name>
<dbReference type="InterPro" id="IPR051532">
    <property type="entry name" value="Ester_Hydrolysis_Enzymes"/>
</dbReference>
<reference evidence="2 3" key="1">
    <citation type="journal article" date="2019" name="Mol. Biol. Evol.">
        <title>Blast fungal genomes show frequent chromosomal changes, gene gains and losses, and effector gene turnover.</title>
        <authorList>
            <person name="Gomez Luciano L.B."/>
            <person name="Jason Tsai I."/>
            <person name="Chuma I."/>
            <person name="Tosa Y."/>
            <person name="Chen Y.H."/>
            <person name="Li J.Y."/>
            <person name="Li M.Y."/>
            <person name="Jade Lu M.Y."/>
            <person name="Nakayashiki H."/>
            <person name="Li W.H."/>
        </authorList>
    </citation>
    <scope>NUCLEOTIDE SEQUENCE [LARGE SCALE GENOMIC DNA]</scope>
    <source>
        <strain evidence="2">MZ5-1-6</strain>
    </source>
</reference>
<dbReference type="CDD" id="cd01833">
    <property type="entry name" value="XynB_like"/>
    <property type="match status" value="1"/>
</dbReference>
<dbReference type="SUPFAM" id="SSF52266">
    <property type="entry name" value="SGNH hydrolase"/>
    <property type="match status" value="1"/>
</dbReference>
<proteinExistence type="predicted"/>
<gene>
    <name evidence="2" type="ORF">PoMZ_13247</name>
</gene>
<dbReference type="InterPro" id="IPR036514">
    <property type="entry name" value="SGNH_hydro_sf"/>
</dbReference>
<dbReference type="Gene3D" id="3.40.50.1110">
    <property type="entry name" value="SGNH hydrolase"/>
    <property type="match status" value="1"/>
</dbReference>
<evidence type="ECO:0000313" key="2">
    <source>
        <dbReference type="EMBL" id="QBZ66274.1"/>
    </source>
</evidence>
<evidence type="ECO:0000313" key="3">
    <source>
        <dbReference type="Proteomes" id="UP000294847"/>
    </source>
</evidence>
<accession>A0A4P7NUL1</accession>
<sequence>MNVYRVELLDFFRVNLPFDWNHVPRVQHQNPVTMHLQTLLLGLLTAAPALSASCPAKPPQPPPPPPAFANGALLRIMPLGDSITRGVGATSSNGYRKRLVSELEKLANVSMVGTERDGDFAGGADRTRHEGHGGFVIDAIRAEALQPEALAALKPNVVLVHAGTNDAARNLGVAAAGERFERLLVDVRAAASRDAVVIASTMIPAQGDEVVDGRIAAMNRDYVARLERLSAADERIRWVDFGGVRDAEARLDPSPGAGKFKDTLHPNDKGYAFMADRWVEAIKAAETLGLIKKPDEI</sequence>
<dbReference type="PANTHER" id="PTHR30383">
    <property type="entry name" value="THIOESTERASE 1/PROTEASE 1/LYSOPHOSPHOLIPASE L1"/>
    <property type="match status" value="1"/>
</dbReference>
<dbReference type="Pfam" id="PF13472">
    <property type="entry name" value="Lipase_GDSL_2"/>
    <property type="match status" value="1"/>
</dbReference>
<dbReference type="PANTHER" id="PTHR30383:SF5">
    <property type="entry name" value="SGNH HYDROLASE-TYPE ESTERASE DOMAIN-CONTAINING PROTEIN"/>
    <property type="match status" value="1"/>
</dbReference>
<dbReference type="AlphaFoldDB" id="A0A4P7NUL1"/>
<dbReference type="Proteomes" id="UP000294847">
    <property type="component" value="Chromosome 7"/>
</dbReference>